<gene>
    <name evidence="2" type="ORF">Tci_512085</name>
</gene>
<dbReference type="PROSITE" id="PS50181">
    <property type="entry name" value="FBOX"/>
    <property type="match status" value="1"/>
</dbReference>
<dbReference type="InterPro" id="IPR050796">
    <property type="entry name" value="SCF_F-box_component"/>
</dbReference>
<dbReference type="Pfam" id="PF08268">
    <property type="entry name" value="FBA_3"/>
    <property type="match status" value="1"/>
</dbReference>
<dbReference type="PANTHER" id="PTHR31672:SF10">
    <property type="entry name" value="F-BOX DOMAIN-CONTAINING PROTEIN"/>
    <property type="match status" value="1"/>
</dbReference>
<dbReference type="Gene3D" id="1.20.1280.50">
    <property type="match status" value="1"/>
</dbReference>
<feature type="domain" description="F-box" evidence="1">
    <location>
        <begin position="1"/>
        <end position="45"/>
    </location>
</feature>
<protein>
    <recommendedName>
        <fullName evidence="1">F-box domain-containing protein</fullName>
    </recommendedName>
</protein>
<dbReference type="InterPro" id="IPR013187">
    <property type="entry name" value="F-box-assoc_dom_typ3"/>
</dbReference>
<reference evidence="2" key="1">
    <citation type="journal article" date="2019" name="Sci. Rep.">
        <title>Draft genome of Tanacetum cinerariifolium, the natural source of mosquito coil.</title>
        <authorList>
            <person name="Yamashiro T."/>
            <person name="Shiraishi A."/>
            <person name="Satake H."/>
            <person name="Nakayama K."/>
        </authorList>
    </citation>
    <scope>NUCLEOTIDE SEQUENCE</scope>
</reference>
<proteinExistence type="predicted"/>
<dbReference type="PANTHER" id="PTHR31672">
    <property type="entry name" value="BNACNNG10540D PROTEIN"/>
    <property type="match status" value="1"/>
</dbReference>
<comment type="caution">
    <text evidence="2">The sequence shown here is derived from an EMBL/GenBank/DDBJ whole genome shotgun (WGS) entry which is preliminary data.</text>
</comment>
<sequence>MSDNIPFEIQVEIIKRLTVKSLIQFRSVSKLWKSLIDSSAFIADYQRTDLQQHILVRDGLLLIIISIKRETTPTRLVDVLKLSCGVWKSLSVNLPGRTIVTLNTERVPIDKFIYFYAWDRSSRSYLILSFDMISEEFTEIRLPVDEPEYGIWMMENGDPCVNYVNYEEVEYELWVYDPNSEHINYITVELQSVAVWRLKLMKI</sequence>
<accession>A0A699ICR1</accession>
<organism evidence="2">
    <name type="scientific">Tanacetum cinerariifolium</name>
    <name type="common">Dalmatian daisy</name>
    <name type="synonym">Chrysanthemum cinerariifolium</name>
    <dbReference type="NCBI Taxonomy" id="118510"/>
    <lineage>
        <taxon>Eukaryota</taxon>
        <taxon>Viridiplantae</taxon>
        <taxon>Streptophyta</taxon>
        <taxon>Embryophyta</taxon>
        <taxon>Tracheophyta</taxon>
        <taxon>Spermatophyta</taxon>
        <taxon>Magnoliopsida</taxon>
        <taxon>eudicotyledons</taxon>
        <taxon>Gunneridae</taxon>
        <taxon>Pentapetalae</taxon>
        <taxon>asterids</taxon>
        <taxon>campanulids</taxon>
        <taxon>Asterales</taxon>
        <taxon>Asteraceae</taxon>
        <taxon>Asteroideae</taxon>
        <taxon>Anthemideae</taxon>
        <taxon>Anthemidinae</taxon>
        <taxon>Tanacetum</taxon>
    </lineage>
</organism>
<dbReference type="EMBL" id="BKCJ010274452">
    <property type="protein sequence ID" value="GEZ40112.1"/>
    <property type="molecule type" value="Genomic_DNA"/>
</dbReference>
<dbReference type="Pfam" id="PF00646">
    <property type="entry name" value="F-box"/>
    <property type="match status" value="1"/>
</dbReference>
<dbReference type="InterPro" id="IPR001810">
    <property type="entry name" value="F-box_dom"/>
</dbReference>
<dbReference type="SMART" id="SM00256">
    <property type="entry name" value="FBOX"/>
    <property type="match status" value="1"/>
</dbReference>
<dbReference type="AlphaFoldDB" id="A0A699ICR1"/>
<evidence type="ECO:0000259" key="1">
    <source>
        <dbReference type="PROSITE" id="PS50181"/>
    </source>
</evidence>
<name>A0A699ICR1_TANCI</name>
<dbReference type="InterPro" id="IPR036047">
    <property type="entry name" value="F-box-like_dom_sf"/>
</dbReference>
<evidence type="ECO:0000313" key="2">
    <source>
        <dbReference type="EMBL" id="GEZ40112.1"/>
    </source>
</evidence>
<dbReference type="SUPFAM" id="SSF81383">
    <property type="entry name" value="F-box domain"/>
    <property type="match status" value="1"/>
</dbReference>